<dbReference type="AlphaFoldDB" id="A0A177WUY4"/>
<name>A0A177WUY4_BATDL</name>
<feature type="compositionally biased region" description="Acidic residues" evidence="1">
    <location>
        <begin position="31"/>
        <end position="43"/>
    </location>
</feature>
<dbReference type="EMBL" id="DS022310">
    <property type="protein sequence ID" value="OAJ43474.1"/>
    <property type="molecule type" value="Genomic_DNA"/>
</dbReference>
<dbReference type="Proteomes" id="UP000077115">
    <property type="component" value="Unassembled WGS sequence"/>
</dbReference>
<organism evidence="2 3">
    <name type="scientific">Batrachochytrium dendrobatidis (strain JEL423)</name>
    <dbReference type="NCBI Taxonomy" id="403673"/>
    <lineage>
        <taxon>Eukaryota</taxon>
        <taxon>Fungi</taxon>
        <taxon>Fungi incertae sedis</taxon>
        <taxon>Chytridiomycota</taxon>
        <taxon>Chytridiomycota incertae sedis</taxon>
        <taxon>Chytridiomycetes</taxon>
        <taxon>Rhizophydiales</taxon>
        <taxon>Rhizophydiales incertae sedis</taxon>
        <taxon>Batrachochytrium</taxon>
    </lineage>
</organism>
<accession>A0A177WUY4</accession>
<reference evidence="2 3" key="1">
    <citation type="submission" date="2006-10" db="EMBL/GenBank/DDBJ databases">
        <title>The Genome Sequence of Batrachochytrium dendrobatidis JEL423.</title>
        <authorList>
            <consortium name="The Broad Institute Genome Sequencing Platform"/>
            <person name="Birren B."/>
            <person name="Lander E."/>
            <person name="Galagan J."/>
            <person name="Cuomo C."/>
            <person name="Devon K."/>
            <person name="Jaffe D."/>
            <person name="Butler J."/>
            <person name="Alvarez P."/>
            <person name="Gnerre S."/>
            <person name="Grabherr M."/>
            <person name="Kleber M."/>
            <person name="Mauceli E."/>
            <person name="Brockman W."/>
            <person name="Young S."/>
            <person name="LaButti K."/>
            <person name="Sykes S."/>
            <person name="DeCaprio D."/>
            <person name="Crawford M."/>
            <person name="Koehrsen M."/>
            <person name="Engels R."/>
            <person name="Montgomery P."/>
            <person name="Pearson M."/>
            <person name="Howarth C."/>
            <person name="Larson L."/>
            <person name="White J."/>
            <person name="O'Leary S."/>
            <person name="Kodira C."/>
            <person name="Zeng Q."/>
            <person name="Yandava C."/>
            <person name="Alvarado L."/>
            <person name="Longcore J."/>
            <person name="James T."/>
        </authorList>
    </citation>
    <scope>NUCLEOTIDE SEQUENCE [LARGE SCALE GENOMIC DNA]</scope>
    <source>
        <strain evidence="2 3">JEL423</strain>
    </source>
</reference>
<protein>
    <submittedName>
        <fullName evidence="2">Uncharacterized protein</fullName>
    </submittedName>
</protein>
<reference evidence="2 3" key="2">
    <citation type="submission" date="2016-05" db="EMBL/GenBank/DDBJ databases">
        <title>Lineage-specific infection strategies underlie the spectrum of fungal disease in amphibians.</title>
        <authorList>
            <person name="Cuomo C.A."/>
            <person name="Farrer R.A."/>
            <person name="James T."/>
            <person name="Longcore J."/>
            <person name="Birren B."/>
        </authorList>
    </citation>
    <scope>NUCLEOTIDE SEQUENCE [LARGE SCALE GENOMIC DNA]</scope>
    <source>
        <strain evidence="2 3">JEL423</strain>
    </source>
</reference>
<evidence type="ECO:0000313" key="3">
    <source>
        <dbReference type="Proteomes" id="UP000077115"/>
    </source>
</evidence>
<sequence length="190" mass="20976">MDTTCLYGHLPSDDEEDDEFLPVEGHHTDTVDEDNGDLDEDDPEEHHADIPVQEITDLVMTAIPMQPSLLRKGKSINNTIQDSILAQTFESEDDADDDYDCGTEGAEDEMDNDVDMNDIDTDPLTVQEAQDNIAHFELATSCATDMLYNPAKVLRDGKEILLPGDMDCLSSKIDTLMQIPAPAEESTVEA</sequence>
<evidence type="ECO:0000313" key="2">
    <source>
        <dbReference type="EMBL" id="OAJ43474.1"/>
    </source>
</evidence>
<proteinExistence type="predicted"/>
<feature type="region of interest" description="Disordered" evidence="1">
    <location>
        <begin position="1"/>
        <end position="45"/>
    </location>
</feature>
<dbReference type="VEuPathDB" id="FungiDB:BDEG_26832"/>
<gene>
    <name evidence="2" type="ORF">BDEG_26832</name>
</gene>
<evidence type="ECO:0000256" key="1">
    <source>
        <dbReference type="SAM" id="MobiDB-lite"/>
    </source>
</evidence>
<dbReference type="OrthoDB" id="2175541at2759"/>